<name>A0A4P9XI74_9FUNG</name>
<dbReference type="OrthoDB" id="5585416at2759"/>
<dbReference type="AlphaFoldDB" id="A0A4P9XI74"/>
<accession>A0A4P9XI74</accession>
<proteinExistence type="predicted"/>
<evidence type="ECO:0000256" key="1">
    <source>
        <dbReference type="SAM" id="MobiDB-lite"/>
    </source>
</evidence>
<evidence type="ECO:0000313" key="2">
    <source>
        <dbReference type="EMBL" id="RKP05378.1"/>
    </source>
</evidence>
<gene>
    <name evidence="2" type="ORF">THASP1DRAFT_26110</name>
</gene>
<dbReference type="EMBL" id="KZ993149">
    <property type="protein sequence ID" value="RKP05378.1"/>
    <property type="molecule type" value="Genomic_DNA"/>
</dbReference>
<feature type="non-terminal residue" evidence="2">
    <location>
        <position position="1"/>
    </location>
</feature>
<dbReference type="Proteomes" id="UP000271241">
    <property type="component" value="Unassembled WGS sequence"/>
</dbReference>
<protein>
    <submittedName>
        <fullName evidence="2">Uncharacterized protein</fullName>
    </submittedName>
</protein>
<keyword evidence="3" id="KW-1185">Reference proteome</keyword>
<organism evidence="2 3">
    <name type="scientific">Thamnocephalis sphaerospora</name>
    <dbReference type="NCBI Taxonomy" id="78915"/>
    <lineage>
        <taxon>Eukaryota</taxon>
        <taxon>Fungi</taxon>
        <taxon>Fungi incertae sedis</taxon>
        <taxon>Zoopagomycota</taxon>
        <taxon>Zoopagomycotina</taxon>
        <taxon>Zoopagomycetes</taxon>
        <taxon>Zoopagales</taxon>
        <taxon>Sigmoideomycetaceae</taxon>
        <taxon>Thamnocephalis</taxon>
    </lineage>
</organism>
<feature type="region of interest" description="Disordered" evidence="1">
    <location>
        <begin position="118"/>
        <end position="154"/>
    </location>
</feature>
<reference evidence="3" key="1">
    <citation type="journal article" date="2018" name="Nat. Microbiol.">
        <title>Leveraging single-cell genomics to expand the fungal tree of life.</title>
        <authorList>
            <person name="Ahrendt S.R."/>
            <person name="Quandt C.A."/>
            <person name="Ciobanu D."/>
            <person name="Clum A."/>
            <person name="Salamov A."/>
            <person name="Andreopoulos B."/>
            <person name="Cheng J.F."/>
            <person name="Woyke T."/>
            <person name="Pelin A."/>
            <person name="Henrissat B."/>
            <person name="Reynolds N.K."/>
            <person name="Benny G.L."/>
            <person name="Smith M.E."/>
            <person name="James T.Y."/>
            <person name="Grigoriev I.V."/>
        </authorList>
    </citation>
    <scope>NUCLEOTIDE SEQUENCE [LARGE SCALE GENOMIC DNA]</scope>
    <source>
        <strain evidence="3">RSA 1356</strain>
    </source>
</reference>
<evidence type="ECO:0000313" key="3">
    <source>
        <dbReference type="Proteomes" id="UP000271241"/>
    </source>
</evidence>
<sequence>AVREALRGYTKLMGELETLRGNVVLLNNRQCFSEERISGLIEEYTALLNNAQNTILSLNEAHLEAGAHGNGLAYAGNGLLINGIGLHDEMNGAIARTESGRRRAEVIRASRSQLDLRRTPTGLKDLVRTRTRDPSSSSSGGNETPRGNESPRSSVRVLHSYTLL</sequence>